<feature type="domain" description="N-acetyltransferase" evidence="1">
    <location>
        <begin position="6"/>
        <end position="92"/>
    </location>
</feature>
<dbReference type="CDD" id="cd04301">
    <property type="entry name" value="NAT_SF"/>
    <property type="match status" value="1"/>
</dbReference>
<dbReference type="SUPFAM" id="SSF55729">
    <property type="entry name" value="Acyl-CoA N-acyltransferases (Nat)"/>
    <property type="match status" value="1"/>
</dbReference>
<evidence type="ECO:0000313" key="2">
    <source>
        <dbReference type="EMBL" id="SCF32103.1"/>
    </source>
</evidence>
<evidence type="ECO:0000313" key="3">
    <source>
        <dbReference type="Proteomes" id="UP000198228"/>
    </source>
</evidence>
<dbReference type="PANTHER" id="PTHR31435:SF10">
    <property type="entry name" value="BSR4717 PROTEIN"/>
    <property type="match status" value="1"/>
</dbReference>
<dbReference type="Proteomes" id="UP000198228">
    <property type="component" value="Chromosome I"/>
</dbReference>
<reference evidence="2 3" key="1">
    <citation type="submission" date="2016-06" db="EMBL/GenBank/DDBJ databases">
        <authorList>
            <person name="Kjaerup R.B."/>
            <person name="Dalgaard T.S."/>
            <person name="Juul-Madsen H.R."/>
        </authorList>
    </citation>
    <scope>NUCLEOTIDE SEQUENCE [LARGE SCALE GENOMIC DNA]</scope>
    <source>
        <strain evidence="2 3">DSM 43821</strain>
    </source>
</reference>
<dbReference type="PANTHER" id="PTHR31435">
    <property type="entry name" value="PROTEIN NATD1"/>
    <property type="match status" value="1"/>
</dbReference>
<dbReference type="EMBL" id="LT607410">
    <property type="protein sequence ID" value="SCF32103.1"/>
    <property type="molecule type" value="Genomic_DNA"/>
</dbReference>
<protein>
    <recommendedName>
        <fullName evidence="1">N-acetyltransferase domain-containing protein</fullName>
    </recommendedName>
</protein>
<accession>A0A1C4ZGF1</accession>
<name>A0A1C4ZGF1_9ACTN</name>
<gene>
    <name evidence="2" type="ORF">GA0074696_4409</name>
</gene>
<dbReference type="PROSITE" id="PS51729">
    <property type="entry name" value="GNAT_YJDJ"/>
    <property type="match status" value="1"/>
</dbReference>
<dbReference type="RefSeq" id="WP_088962836.1">
    <property type="nucleotide sequence ID" value="NZ_LT607410.1"/>
</dbReference>
<dbReference type="InterPro" id="IPR031165">
    <property type="entry name" value="GNAT_YJDJ"/>
</dbReference>
<dbReference type="Pfam" id="PF14542">
    <property type="entry name" value="Acetyltransf_CG"/>
    <property type="match status" value="1"/>
</dbReference>
<dbReference type="Gene3D" id="3.40.630.30">
    <property type="match status" value="1"/>
</dbReference>
<evidence type="ECO:0000259" key="1">
    <source>
        <dbReference type="PROSITE" id="PS51729"/>
    </source>
</evidence>
<organism evidence="2 3">
    <name type="scientific">Micromonospora purpureochromogenes</name>
    <dbReference type="NCBI Taxonomy" id="47872"/>
    <lineage>
        <taxon>Bacteria</taxon>
        <taxon>Bacillati</taxon>
        <taxon>Actinomycetota</taxon>
        <taxon>Actinomycetes</taxon>
        <taxon>Micromonosporales</taxon>
        <taxon>Micromonosporaceae</taxon>
        <taxon>Micromonospora</taxon>
    </lineage>
</organism>
<sequence length="95" mass="10818">MSYLVEENPAKHRFEILVDDALAGFTAYLPRGEVRIFTHTEVRPEFQDMGVGAALVRATLDQVREQGGRLVPQCPFVRAYIERHPEYADLVFEPA</sequence>
<proteinExistence type="predicted"/>
<dbReference type="AlphaFoldDB" id="A0A1C4ZGF1"/>
<dbReference type="InterPro" id="IPR016181">
    <property type="entry name" value="Acyl_CoA_acyltransferase"/>
</dbReference>
<dbReference type="InterPro" id="IPR045057">
    <property type="entry name" value="Gcn5-rel_NAT"/>
</dbReference>